<evidence type="ECO:0000313" key="1">
    <source>
        <dbReference type="EMBL" id="RUO51184.1"/>
    </source>
</evidence>
<comment type="caution">
    <text evidence="1">The sequence shown here is derived from an EMBL/GenBank/DDBJ whole genome shotgun (WGS) entry which is preliminary data.</text>
</comment>
<gene>
    <name evidence="1" type="ORF">CWE25_11535</name>
</gene>
<dbReference type="OrthoDB" id="6168720at2"/>
<organism evidence="1 2">
    <name type="scientific">Idiomarina fontislapidosi</name>
    <dbReference type="NCBI Taxonomy" id="263723"/>
    <lineage>
        <taxon>Bacteria</taxon>
        <taxon>Pseudomonadati</taxon>
        <taxon>Pseudomonadota</taxon>
        <taxon>Gammaproteobacteria</taxon>
        <taxon>Alteromonadales</taxon>
        <taxon>Idiomarinaceae</taxon>
        <taxon>Idiomarina</taxon>
    </lineage>
</organism>
<evidence type="ECO:0000313" key="2">
    <source>
        <dbReference type="Proteomes" id="UP000287330"/>
    </source>
</evidence>
<protein>
    <submittedName>
        <fullName evidence="1">Uncharacterized protein</fullName>
    </submittedName>
</protein>
<sequence>MKKTANQSVEVVTDILCDACGTSVVPDSQKKHRDNLNDFSDYGMLNASYGYGSNQDGDSFHFDLCEVCFKELVNKVKSIQASSAPSA</sequence>
<dbReference type="Proteomes" id="UP000287330">
    <property type="component" value="Unassembled WGS sequence"/>
</dbReference>
<dbReference type="AlphaFoldDB" id="A0A432XR71"/>
<dbReference type="EMBL" id="PIPV01000012">
    <property type="protein sequence ID" value="RUO51184.1"/>
    <property type="molecule type" value="Genomic_DNA"/>
</dbReference>
<reference evidence="2" key="1">
    <citation type="journal article" date="2018" name="Front. Microbiol.">
        <title>Genome-Based Analysis Reveals the Taxonomy and Diversity of the Family Idiomarinaceae.</title>
        <authorList>
            <person name="Liu Y."/>
            <person name="Lai Q."/>
            <person name="Shao Z."/>
        </authorList>
    </citation>
    <scope>NUCLEOTIDE SEQUENCE [LARGE SCALE GENOMIC DNA]</scope>
    <source>
        <strain evidence="2">F23</strain>
    </source>
</reference>
<accession>A0A432XR71</accession>
<keyword evidence="2" id="KW-1185">Reference proteome</keyword>
<dbReference type="RefSeq" id="WP_110575878.1">
    <property type="nucleotide sequence ID" value="NZ_PIPV01000012.1"/>
</dbReference>
<proteinExistence type="predicted"/>
<name>A0A432XR71_9GAMM</name>